<organism evidence="2 3">
    <name type="scientific">Acropora cervicornis</name>
    <name type="common">Staghorn coral</name>
    <dbReference type="NCBI Taxonomy" id="6130"/>
    <lineage>
        <taxon>Eukaryota</taxon>
        <taxon>Metazoa</taxon>
        <taxon>Cnidaria</taxon>
        <taxon>Anthozoa</taxon>
        <taxon>Hexacorallia</taxon>
        <taxon>Scleractinia</taxon>
        <taxon>Astrocoeniina</taxon>
        <taxon>Acroporidae</taxon>
        <taxon>Acropora</taxon>
    </lineage>
</organism>
<reference evidence="2" key="1">
    <citation type="journal article" date="2023" name="G3 (Bethesda)">
        <title>Whole genome assembly and annotation of the endangered Caribbean coral Acropora cervicornis.</title>
        <authorList>
            <person name="Selwyn J.D."/>
            <person name="Vollmer S.V."/>
        </authorList>
    </citation>
    <scope>NUCLEOTIDE SEQUENCE</scope>
    <source>
        <strain evidence="2">K2</strain>
    </source>
</reference>
<proteinExistence type="predicted"/>
<protein>
    <submittedName>
        <fullName evidence="2">Uncharacterized protein</fullName>
    </submittedName>
</protein>
<dbReference type="AlphaFoldDB" id="A0AAD9QSP3"/>
<name>A0AAD9QSP3_ACRCE</name>
<sequence>MFASDKQALQKYGICTTCRKKLAMLMKGVAANKTDEDEPEEEPEVRRSSSLAEKSPASFENLLLPPETPLPFGQESSLGETPETPGYQPYAIHRVQAQCKEEDDSLKKLNDFLASRDCSPVRYRVRGMLSEAAERTKREHLRKLRQGIVAVVETIAPGQEDETWAELTRSGILDAQFNAGKKGRMHRNGPLNTCTSRCIPPIRGKSYQNADFVNCCRYIPTTESPRFTT</sequence>
<evidence type="ECO:0000313" key="2">
    <source>
        <dbReference type="EMBL" id="KAK2566773.1"/>
    </source>
</evidence>
<feature type="region of interest" description="Disordered" evidence="1">
    <location>
        <begin position="30"/>
        <end position="87"/>
    </location>
</feature>
<dbReference type="Proteomes" id="UP001249851">
    <property type="component" value="Unassembled WGS sequence"/>
</dbReference>
<evidence type="ECO:0000313" key="3">
    <source>
        <dbReference type="Proteomes" id="UP001249851"/>
    </source>
</evidence>
<reference evidence="2" key="2">
    <citation type="journal article" date="2023" name="Science">
        <title>Genomic signatures of disease resistance in endangered staghorn corals.</title>
        <authorList>
            <person name="Vollmer S.V."/>
            <person name="Selwyn J.D."/>
            <person name="Despard B.A."/>
            <person name="Roesel C.L."/>
        </authorList>
    </citation>
    <scope>NUCLEOTIDE SEQUENCE</scope>
    <source>
        <strain evidence="2">K2</strain>
    </source>
</reference>
<keyword evidence="3" id="KW-1185">Reference proteome</keyword>
<evidence type="ECO:0000256" key="1">
    <source>
        <dbReference type="SAM" id="MobiDB-lite"/>
    </source>
</evidence>
<gene>
    <name evidence="2" type="ORF">P5673_009451</name>
</gene>
<dbReference type="EMBL" id="JARQWQ010000016">
    <property type="protein sequence ID" value="KAK2566773.1"/>
    <property type="molecule type" value="Genomic_DNA"/>
</dbReference>
<comment type="caution">
    <text evidence="2">The sequence shown here is derived from an EMBL/GenBank/DDBJ whole genome shotgun (WGS) entry which is preliminary data.</text>
</comment>
<accession>A0AAD9QSP3</accession>